<dbReference type="CDD" id="cd18092">
    <property type="entry name" value="SpoU-like_TrmH"/>
    <property type="match status" value="1"/>
</dbReference>
<dbReference type="Gene3D" id="3.40.1280.10">
    <property type="match status" value="1"/>
</dbReference>
<comment type="caution">
    <text evidence="7">Lacks conserved residue(s) required for the propagation of feature annotation.</text>
</comment>
<keyword evidence="2 7" id="KW-0489">Methyltransferase</keyword>
<evidence type="ECO:0000313" key="10">
    <source>
        <dbReference type="EMBL" id="TGG92615.1"/>
    </source>
</evidence>
<comment type="caution">
    <text evidence="10">The sequence shown here is derived from an EMBL/GenBank/DDBJ whole genome shotgun (WGS) entry which is preliminary data.</text>
</comment>
<dbReference type="InterPro" id="IPR029028">
    <property type="entry name" value="Alpha/beta_knot_MTases"/>
</dbReference>
<dbReference type="PANTHER" id="PTHR43453">
    <property type="entry name" value="RRNA METHYLASE-LIKE"/>
    <property type="match status" value="1"/>
</dbReference>
<dbReference type="InterPro" id="IPR029026">
    <property type="entry name" value="tRNA_m1G_MTases_N"/>
</dbReference>
<dbReference type="Pfam" id="PF00588">
    <property type="entry name" value="SpoU_methylase"/>
    <property type="match status" value="1"/>
</dbReference>
<keyword evidence="1 7" id="KW-0820">tRNA-binding</keyword>
<dbReference type="Proteomes" id="UP000317990">
    <property type="component" value="Unassembled WGS sequence"/>
</dbReference>
<dbReference type="GO" id="GO:0141100">
    <property type="term" value="F:tRNA (guanine(18)-2'-O)-methyltransferase activity"/>
    <property type="evidence" value="ECO:0007669"/>
    <property type="project" value="UniProtKB-UniRule"/>
</dbReference>
<dbReference type="Pfam" id="PF12105">
    <property type="entry name" value="SpoU_methylas_C"/>
    <property type="match status" value="1"/>
</dbReference>
<keyword evidence="3 7" id="KW-0808">Transferase</keyword>
<evidence type="ECO:0000259" key="9">
    <source>
        <dbReference type="Pfam" id="PF12105"/>
    </source>
</evidence>
<comment type="catalytic activity">
    <reaction evidence="7">
        <text>guanosine(18) in tRNA + S-adenosyl-L-methionine = 2'-O-methylguanosine(18) in tRNA + S-adenosyl-L-homocysteine + H(+)</text>
        <dbReference type="Rhea" id="RHEA:20077"/>
        <dbReference type="Rhea" id="RHEA-COMP:10190"/>
        <dbReference type="Rhea" id="RHEA-COMP:10192"/>
        <dbReference type="ChEBI" id="CHEBI:15378"/>
        <dbReference type="ChEBI" id="CHEBI:57856"/>
        <dbReference type="ChEBI" id="CHEBI:59789"/>
        <dbReference type="ChEBI" id="CHEBI:74269"/>
        <dbReference type="ChEBI" id="CHEBI:74445"/>
        <dbReference type="EC" id="2.1.1.34"/>
    </reaction>
</comment>
<feature type="domain" description="RNA methyltransferase SpoU/TrmH type C-terminal" evidence="9">
    <location>
        <begin position="166"/>
        <end position="220"/>
    </location>
</feature>
<dbReference type="HAMAP" id="MF_02060">
    <property type="entry name" value="tRNA_methyltr_TrmH"/>
    <property type="match status" value="1"/>
</dbReference>
<comment type="similarity">
    <text evidence="7">Belongs to the class IV-like SAM-binding methyltransferase superfamily. RNA methyltransferase TrmH family.</text>
</comment>
<comment type="function">
    <text evidence="7">Catalyzes the 2'-O methylation of guanosine at position 18 in tRNA.</text>
</comment>
<evidence type="ECO:0000313" key="11">
    <source>
        <dbReference type="Proteomes" id="UP000317990"/>
    </source>
</evidence>
<feature type="binding site" evidence="7">
    <location>
        <position position="151"/>
    </location>
    <ligand>
        <name>S-adenosyl-L-methionine</name>
        <dbReference type="ChEBI" id="CHEBI:59789"/>
    </ligand>
</feature>
<protein>
    <recommendedName>
        <fullName evidence="7">tRNA (guanosine(18)-2'-O)-methyltransferase</fullName>
        <ecNumber evidence="7">2.1.1.34</ecNumber>
    </recommendedName>
    <alternativeName>
        <fullName evidence="7">tRNA [Gm18] methyltransferase</fullName>
    </alternativeName>
</protein>
<accession>A0A524RPI0</accession>
<reference evidence="10 11" key="1">
    <citation type="journal article" date="2019" name="mSystems">
        <title>Life at home and on the roam: Genomic adaptions reflect the dual lifestyle of an intracellular, facultative symbiont.</title>
        <authorList>
            <person name="Burgsdorf I."/>
        </authorList>
    </citation>
    <scope>NUCLEOTIDE SEQUENCE [LARGE SCALE GENOMIC DNA]</scope>
    <source>
        <strain evidence="10">277cV</strain>
    </source>
</reference>
<feature type="binding site" evidence="7">
    <location>
        <position position="99"/>
    </location>
    <ligand>
        <name>S-adenosyl-L-methionine</name>
        <dbReference type="ChEBI" id="CHEBI:59789"/>
    </ligand>
</feature>
<dbReference type="PANTHER" id="PTHR43453:SF1">
    <property type="entry name" value="TRNA_RRNA METHYLTRANSFERASE SPOU TYPE DOMAIN-CONTAINING PROTEIN"/>
    <property type="match status" value="1"/>
</dbReference>
<evidence type="ECO:0000256" key="4">
    <source>
        <dbReference type="ARBA" id="ARBA00022691"/>
    </source>
</evidence>
<evidence type="ECO:0000256" key="1">
    <source>
        <dbReference type="ARBA" id="ARBA00022555"/>
    </source>
</evidence>
<dbReference type="InterPro" id="IPR033671">
    <property type="entry name" value="TrmH"/>
</dbReference>
<keyword evidence="4 7" id="KW-0949">S-adenosyl-L-methionine</keyword>
<evidence type="ECO:0000256" key="7">
    <source>
        <dbReference type="HAMAP-Rule" id="MF_02060"/>
    </source>
</evidence>
<gene>
    <name evidence="7" type="primary">trmH</name>
    <name evidence="10" type="ORF">ERJ67_05185</name>
</gene>
<feature type="domain" description="tRNA/rRNA methyltransferase SpoU type" evidence="8">
    <location>
        <begin position="22"/>
        <end position="161"/>
    </location>
</feature>
<dbReference type="InterPro" id="IPR001537">
    <property type="entry name" value="SpoU_MeTrfase"/>
</dbReference>
<proteinExistence type="inferred from homology"/>
<dbReference type="EMBL" id="SRMO01000059">
    <property type="protein sequence ID" value="TGG92615.1"/>
    <property type="molecule type" value="Genomic_DNA"/>
</dbReference>
<name>A0A524RPI0_9CHRO</name>
<keyword evidence="6 7" id="KW-0694">RNA-binding</keyword>
<sequence length="230" mass="26208">MPILPRRFERLRQVLNQRMGDLTVVLESIHKTHNHSAILRSCDAVGVFEVHAVTQNEADLPTFNATARGSQKWVRVHLHERIEPLLRDLKDRGFRIYGTQLGPRTIPYDSCDFTAPTCFLLGSEGWGSSAAAQALVDHAITIPMMGMVQSLNVSVACATLLFEALRQRRVRGLVPMDRSGLGPEVYRRTLFEWAYPEVADWCRRQERDYPDLGENGEILEQLPRNVRLRC</sequence>
<organism evidence="10 11">
    <name type="scientific">Aphanocapsa feldmannii 277cV</name>
    <dbReference type="NCBI Taxonomy" id="2507553"/>
    <lineage>
        <taxon>Bacteria</taxon>
        <taxon>Bacillati</taxon>
        <taxon>Cyanobacteriota</taxon>
        <taxon>Cyanophyceae</taxon>
        <taxon>Oscillatoriophycideae</taxon>
        <taxon>Chroococcales</taxon>
        <taxon>Microcystaceae</taxon>
        <taxon>Aphanocapsa</taxon>
    </lineage>
</organism>
<feature type="binding site" evidence="7">
    <location>
        <position position="142"/>
    </location>
    <ligand>
        <name>S-adenosyl-L-methionine</name>
        <dbReference type="ChEBI" id="CHEBI:59789"/>
    </ligand>
</feature>
<evidence type="ECO:0000256" key="5">
    <source>
        <dbReference type="ARBA" id="ARBA00022694"/>
    </source>
</evidence>
<dbReference type="InterPro" id="IPR022724">
    <property type="entry name" value="rRNA_MeTrfase_SpoU_C"/>
</dbReference>
<dbReference type="GO" id="GO:0000049">
    <property type="term" value="F:tRNA binding"/>
    <property type="evidence" value="ECO:0007669"/>
    <property type="project" value="UniProtKB-UniRule"/>
</dbReference>
<dbReference type="EC" id="2.1.1.34" evidence="7"/>
<keyword evidence="5 7" id="KW-0819">tRNA processing</keyword>
<dbReference type="SUPFAM" id="SSF75217">
    <property type="entry name" value="alpha/beta knot"/>
    <property type="match status" value="1"/>
</dbReference>
<evidence type="ECO:0000256" key="3">
    <source>
        <dbReference type="ARBA" id="ARBA00022679"/>
    </source>
</evidence>
<evidence type="ECO:0000256" key="2">
    <source>
        <dbReference type="ARBA" id="ARBA00022603"/>
    </source>
</evidence>
<dbReference type="AlphaFoldDB" id="A0A524RPI0"/>
<evidence type="ECO:0000259" key="8">
    <source>
        <dbReference type="Pfam" id="PF00588"/>
    </source>
</evidence>
<evidence type="ECO:0000256" key="6">
    <source>
        <dbReference type="ARBA" id="ARBA00022884"/>
    </source>
</evidence>
<dbReference type="GO" id="GO:0002938">
    <property type="term" value="P:tRNA guanine ribose methylation"/>
    <property type="evidence" value="ECO:0007669"/>
    <property type="project" value="UniProtKB-UniRule"/>
</dbReference>